<dbReference type="Gene3D" id="1.20.1280.50">
    <property type="match status" value="1"/>
</dbReference>
<feature type="non-terminal residue" evidence="1">
    <location>
        <position position="111"/>
    </location>
</feature>
<dbReference type="EMBL" id="ML769454">
    <property type="protein sequence ID" value="KAE9400643.1"/>
    <property type="molecule type" value="Genomic_DNA"/>
</dbReference>
<sequence>MPLHSWNEYKYWGFLQQPQEELGQINSKILQLKQELQALATRRSTIRSFIRSHNALLSPMRRLPAEVLSEIFFHCLPTDRNPVRSIKEAPLLFTRVCSRWRSIALESPRLW</sequence>
<accession>A0A6A4HRQ2</accession>
<proteinExistence type="predicted"/>
<dbReference type="Proteomes" id="UP000799118">
    <property type="component" value="Unassembled WGS sequence"/>
</dbReference>
<evidence type="ECO:0000313" key="1">
    <source>
        <dbReference type="EMBL" id="KAE9400643.1"/>
    </source>
</evidence>
<gene>
    <name evidence="1" type="ORF">BT96DRAFT_818902</name>
</gene>
<evidence type="ECO:0000313" key="2">
    <source>
        <dbReference type="Proteomes" id="UP000799118"/>
    </source>
</evidence>
<reference evidence="1" key="1">
    <citation type="journal article" date="2019" name="Environ. Microbiol.">
        <title>Fungal ecological strategies reflected in gene transcription - a case study of two litter decomposers.</title>
        <authorList>
            <person name="Barbi F."/>
            <person name="Kohler A."/>
            <person name="Barry K."/>
            <person name="Baskaran P."/>
            <person name="Daum C."/>
            <person name="Fauchery L."/>
            <person name="Ihrmark K."/>
            <person name="Kuo A."/>
            <person name="LaButti K."/>
            <person name="Lipzen A."/>
            <person name="Morin E."/>
            <person name="Grigoriev I.V."/>
            <person name="Henrissat B."/>
            <person name="Lindahl B."/>
            <person name="Martin F."/>
        </authorList>
    </citation>
    <scope>NUCLEOTIDE SEQUENCE</scope>
    <source>
        <strain evidence="1">JB14</strain>
    </source>
</reference>
<organism evidence="1 2">
    <name type="scientific">Gymnopus androsaceus JB14</name>
    <dbReference type="NCBI Taxonomy" id="1447944"/>
    <lineage>
        <taxon>Eukaryota</taxon>
        <taxon>Fungi</taxon>
        <taxon>Dikarya</taxon>
        <taxon>Basidiomycota</taxon>
        <taxon>Agaricomycotina</taxon>
        <taxon>Agaricomycetes</taxon>
        <taxon>Agaricomycetidae</taxon>
        <taxon>Agaricales</taxon>
        <taxon>Marasmiineae</taxon>
        <taxon>Omphalotaceae</taxon>
        <taxon>Gymnopus</taxon>
    </lineage>
</organism>
<keyword evidence="2" id="KW-1185">Reference proteome</keyword>
<protein>
    <submittedName>
        <fullName evidence="1">Uncharacterized protein</fullName>
    </submittedName>
</protein>
<dbReference type="OrthoDB" id="3365698at2759"/>
<name>A0A6A4HRQ2_9AGAR</name>
<dbReference type="AlphaFoldDB" id="A0A6A4HRQ2"/>